<dbReference type="InterPro" id="IPR001031">
    <property type="entry name" value="Thioesterase"/>
</dbReference>
<evidence type="ECO:0000313" key="4">
    <source>
        <dbReference type="Proteomes" id="UP000240481"/>
    </source>
</evidence>
<comment type="similarity">
    <text evidence="1">Belongs to the thioesterase family.</text>
</comment>
<evidence type="ECO:0000259" key="2">
    <source>
        <dbReference type="Pfam" id="PF00975"/>
    </source>
</evidence>
<accession>A0A0J8VCK5</accession>
<sequence length="239" mass="27179">MHKQLKLIKPGTRRQLICFHFAGGNAEYFMPWRDHIDDHTAVYAVQLAGRGHRLSEKLKTCLHQYADEVVQSLSFLPHRPTFFFGHSMGAALAFETAIRWEQQGRKLSHFFASGRIPPHKSRGTDYHRQSDDALVNKILGLGGTSEVVFDNPALRNLMLPIIRADFEAIEKYQRDSLPTLSCPLSALLGEGDTEVTESEIQEWSLATTGEFDFQRFSGGHFYLNKLCPTLFDHLKNKMS</sequence>
<dbReference type="Gene3D" id="3.40.50.1820">
    <property type="entry name" value="alpha/beta hydrolase"/>
    <property type="match status" value="1"/>
</dbReference>
<dbReference type="InterPro" id="IPR012223">
    <property type="entry name" value="TEII"/>
</dbReference>
<dbReference type="SUPFAM" id="SSF53474">
    <property type="entry name" value="alpha/beta-Hydrolases"/>
    <property type="match status" value="1"/>
</dbReference>
<comment type="caution">
    <text evidence="3">The sequence shown here is derived from an EMBL/GenBank/DDBJ whole genome shotgun (WGS) entry which is preliminary data.</text>
</comment>
<dbReference type="GO" id="GO:0008610">
    <property type="term" value="P:lipid biosynthetic process"/>
    <property type="evidence" value="ECO:0007669"/>
    <property type="project" value="TreeGrafter"/>
</dbReference>
<dbReference type="Pfam" id="PF00975">
    <property type="entry name" value="Thioesterase"/>
    <property type="match status" value="1"/>
</dbReference>
<reference evidence="3 4" key="1">
    <citation type="submission" date="2018-01" db="EMBL/GenBank/DDBJ databases">
        <title>Whole genome sequencing of Histamine producing bacteria.</title>
        <authorList>
            <person name="Butler K."/>
        </authorList>
    </citation>
    <scope>NUCLEOTIDE SEQUENCE [LARGE SCALE GENOMIC DNA]</scope>
    <source>
        <strain evidence="3 4">DSM 24669</strain>
    </source>
</reference>
<dbReference type="RefSeq" id="WP_048898387.1">
    <property type="nucleotide sequence ID" value="NZ_AP024852.1"/>
</dbReference>
<dbReference type="STRING" id="680026.AB733_08600"/>
<dbReference type="Proteomes" id="UP000240481">
    <property type="component" value="Unassembled WGS sequence"/>
</dbReference>
<keyword evidence="4" id="KW-1185">Reference proteome</keyword>
<evidence type="ECO:0000313" key="3">
    <source>
        <dbReference type="EMBL" id="PSW23534.1"/>
    </source>
</evidence>
<dbReference type="EMBL" id="PYLZ01000008">
    <property type="protein sequence ID" value="PSW23534.1"/>
    <property type="molecule type" value="Genomic_DNA"/>
</dbReference>
<protein>
    <submittedName>
        <fullName evidence="3">Thioesterase</fullName>
    </submittedName>
</protein>
<dbReference type="OrthoDB" id="8480037at2"/>
<dbReference type="PANTHER" id="PTHR11487:SF0">
    <property type="entry name" value="S-ACYL FATTY ACID SYNTHASE THIOESTERASE, MEDIUM CHAIN"/>
    <property type="match status" value="1"/>
</dbReference>
<feature type="domain" description="Thioesterase" evidence="2">
    <location>
        <begin position="14"/>
        <end position="236"/>
    </location>
</feature>
<gene>
    <name evidence="3" type="ORF">C9I94_15550</name>
</gene>
<evidence type="ECO:0000256" key="1">
    <source>
        <dbReference type="ARBA" id="ARBA00007169"/>
    </source>
</evidence>
<dbReference type="PANTHER" id="PTHR11487">
    <property type="entry name" value="THIOESTERASE"/>
    <property type="match status" value="1"/>
</dbReference>
<dbReference type="InterPro" id="IPR029058">
    <property type="entry name" value="AB_hydrolase_fold"/>
</dbReference>
<name>A0A0J8VCK5_9GAMM</name>
<proteinExistence type="inferred from homology"/>
<dbReference type="AlphaFoldDB" id="A0A0J8VCK5"/>
<organism evidence="3 4">
    <name type="scientific">Photobacterium swingsii</name>
    <dbReference type="NCBI Taxonomy" id="680026"/>
    <lineage>
        <taxon>Bacteria</taxon>
        <taxon>Pseudomonadati</taxon>
        <taxon>Pseudomonadota</taxon>
        <taxon>Gammaproteobacteria</taxon>
        <taxon>Vibrionales</taxon>
        <taxon>Vibrionaceae</taxon>
        <taxon>Photobacterium</taxon>
    </lineage>
</organism>